<feature type="region of interest" description="Disordered" evidence="4">
    <location>
        <begin position="30"/>
        <end position="75"/>
    </location>
</feature>
<dbReference type="GO" id="GO:0030677">
    <property type="term" value="C:ribonuclease P complex"/>
    <property type="evidence" value="ECO:0007669"/>
    <property type="project" value="InterPro"/>
</dbReference>
<comment type="subcellular location">
    <subcellularLocation>
        <location evidence="1">Nucleus</location>
    </subcellularLocation>
</comment>
<evidence type="ECO:0000313" key="6">
    <source>
        <dbReference type="Proteomes" id="UP000800092"/>
    </source>
</evidence>
<dbReference type="Proteomes" id="UP000800092">
    <property type="component" value="Unassembled WGS sequence"/>
</dbReference>
<dbReference type="InterPro" id="IPR023534">
    <property type="entry name" value="Rof/RNase_P-like"/>
</dbReference>
<dbReference type="OrthoDB" id="124041at2759"/>
<evidence type="ECO:0000313" key="5">
    <source>
        <dbReference type="EMBL" id="KAF2240133.1"/>
    </source>
</evidence>
<dbReference type="GO" id="GO:0006364">
    <property type="term" value="P:rRNA processing"/>
    <property type="evidence" value="ECO:0007669"/>
    <property type="project" value="TreeGrafter"/>
</dbReference>
<accession>A0A6A6HRG8</accession>
<dbReference type="GO" id="GO:0001682">
    <property type="term" value="P:tRNA 5'-leader removal"/>
    <property type="evidence" value="ECO:0007669"/>
    <property type="project" value="InterPro"/>
</dbReference>
<organism evidence="5 6">
    <name type="scientific">Viridothelium virens</name>
    <name type="common">Speckled blister lichen</name>
    <name type="synonym">Trypethelium virens</name>
    <dbReference type="NCBI Taxonomy" id="1048519"/>
    <lineage>
        <taxon>Eukaryota</taxon>
        <taxon>Fungi</taxon>
        <taxon>Dikarya</taxon>
        <taxon>Ascomycota</taxon>
        <taxon>Pezizomycotina</taxon>
        <taxon>Dothideomycetes</taxon>
        <taxon>Dothideomycetes incertae sedis</taxon>
        <taxon>Trypetheliales</taxon>
        <taxon>Trypetheliaceae</taxon>
        <taxon>Viridothelium</taxon>
    </lineage>
</organism>
<gene>
    <name evidence="5" type="ORF">EV356DRAFT_527967</name>
</gene>
<dbReference type="Gene3D" id="2.30.30.210">
    <property type="entry name" value="Ribonuclease P/MRP, subunit p29"/>
    <property type="match status" value="1"/>
</dbReference>
<proteinExistence type="inferred from homology"/>
<evidence type="ECO:0000256" key="1">
    <source>
        <dbReference type="ARBA" id="ARBA00004123"/>
    </source>
</evidence>
<dbReference type="SUPFAM" id="SSF101744">
    <property type="entry name" value="Rof/RNase P subunit-like"/>
    <property type="match status" value="1"/>
</dbReference>
<dbReference type="EMBL" id="ML991771">
    <property type="protein sequence ID" value="KAF2240133.1"/>
    <property type="molecule type" value="Genomic_DNA"/>
</dbReference>
<dbReference type="PANTHER" id="PTHR13348">
    <property type="entry name" value="RIBONUCLEASE P SUBUNIT P29"/>
    <property type="match status" value="1"/>
</dbReference>
<evidence type="ECO:0000256" key="4">
    <source>
        <dbReference type="SAM" id="MobiDB-lite"/>
    </source>
</evidence>
<evidence type="ECO:0000256" key="3">
    <source>
        <dbReference type="PIRNR" id="PIRNR027081"/>
    </source>
</evidence>
<dbReference type="Pfam" id="PF01868">
    <property type="entry name" value="RNase_P-MRP_p29"/>
    <property type="match status" value="1"/>
</dbReference>
<protein>
    <recommendedName>
        <fullName evidence="3">Ribonuclease P protein subunit</fullName>
    </recommendedName>
</protein>
<comment type="similarity">
    <text evidence="2">Belongs to the eukaryotic/archaeal RNase P protein component 1 family.</text>
</comment>
<evidence type="ECO:0000256" key="2">
    <source>
        <dbReference type="ARBA" id="ARBA00006181"/>
    </source>
</evidence>
<dbReference type="InterPro" id="IPR002730">
    <property type="entry name" value="Rpp29/RNP1"/>
</dbReference>
<dbReference type="GO" id="GO:0005634">
    <property type="term" value="C:nucleus"/>
    <property type="evidence" value="ECO:0007669"/>
    <property type="project" value="UniProtKB-SubCell"/>
</dbReference>
<dbReference type="PANTHER" id="PTHR13348:SF0">
    <property type="entry name" value="RIBONUCLEASE P PROTEIN SUBUNIT P29"/>
    <property type="match status" value="1"/>
</dbReference>
<dbReference type="FunFam" id="2.30.30.210:FF:000005">
    <property type="entry name" value="Ribonuclease P protein subunit"/>
    <property type="match status" value="1"/>
</dbReference>
<dbReference type="GO" id="GO:0000172">
    <property type="term" value="C:ribonuclease MRP complex"/>
    <property type="evidence" value="ECO:0007669"/>
    <property type="project" value="InterPro"/>
</dbReference>
<reference evidence="5" key="1">
    <citation type="journal article" date="2020" name="Stud. Mycol.">
        <title>101 Dothideomycetes genomes: a test case for predicting lifestyles and emergence of pathogens.</title>
        <authorList>
            <person name="Haridas S."/>
            <person name="Albert R."/>
            <person name="Binder M."/>
            <person name="Bloem J."/>
            <person name="Labutti K."/>
            <person name="Salamov A."/>
            <person name="Andreopoulos B."/>
            <person name="Baker S."/>
            <person name="Barry K."/>
            <person name="Bills G."/>
            <person name="Bluhm B."/>
            <person name="Cannon C."/>
            <person name="Castanera R."/>
            <person name="Culley D."/>
            <person name="Daum C."/>
            <person name="Ezra D."/>
            <person name="Gonzalez J."/>
            <person name="Henrissat B."/>
            <person name="Kuo A."/>
            <person name="Liang C."/>
            <person name="Lipzen A."/>
            <person name="Lutzoni F."/>
            <person name="Magnuson J."/>
            <person name="Mondo S."/>
            <person name="Nolan M."/>
            <person name="Ohm R."/>
            <person name="Pangilinan J."/>
            <person name="Park H.-J."/>
            <person name="Ramirez L."/>
            <person name="Alfaro M."/>
            <person name="Sun H."/>
            <person name="Tritt A."/>
            <person name="Yoshinaga Y."/>
            <person name="Zwiers L.-H."/>
            <person name="Turgeon B."/>
            <person name="Goodwin S."/>
            <person name="Spatafora J."/>
            <person name="Crous P."/>
            <person name="Grigoriev I."/>
        </authorList>
    </citation>
    <scope>NUCLEOTIDE SEQUENCE</scope>
    <source>
        <strain evidence="5">Tuck. ex Michener</strain>
    </source>
</reference>
<dbReference type="SMART" id="SM00538">
    <property type="entry name" value="POP4"/>
    <property type="match status" value="1"/>
</dbReference>
<sequence>MSDKISQRLLARAHSPDTASQIYRDKIAHRPLLLRPTSPSSRREDARTARQKLRAAQIASRRSSNKPHPLSAGQKRARCVYDIPKSQQKFDIYVPLHQMWASYMQDVLGIGKKRGDGTLIMGVSAQSAGQQLVTADFHGADVEVVRSRCVSRVGVRGIVVKDTKFTFEIITKDNKLKILPKEHTIFRFEVPLPSVTTSDGQESTQSPPLVFELHGSQFETSAPGRAMKKFKIHVDPDL</sequence>
<keyword evidence="3" id="KW-0819">tRNA processing</keyword>
<name>A0A6A6HRG8_VIRVR</name>
<dbReference type="InterPro" id="IPR016848">
    <property type="entry name" value="RNase_P/MRP_Rpp29-subunit"/>
</dbReference>
<dbReference type="PIRSF" id="PIRSF027081">
    <property type="entry name" value="RNase_P/MRP_p29_subunit"/>
    <property type="match status" value="1"/>
</dbReference>
<dbReference type="AlphaFoldDB" id="A0A6A6HRG8"/>
<keyword evidence="3" id="KW-0539">Nucleus</keyword>
<dbReference type="InterPro" id="IPR036980">
    <property type="entry name" value="RNase_P/MRP_Rpp29_sf"/>
</dbReference>
<dbReference type="GO" id="GO:0033204">
    <property type="term" value="F:ribonuclease P RNA binding"/>
    <property type="evidence" value="ECO:0007669"/>
    <property type="project" value="InterPro"/>
</dbReference>
<keyword evidence="6" id="KW-1185">Reference proteome</keyword>